<evidence type="ECO:0000313" key="2">
    <source>
        <dbReference type="Proteomes" id="UP000798808"/>
    </source>
</evidence>
<evidence type="ECO:0000313" key="1">
    <source>
        <dbReference type="EMBL" id="MTI28195.1"/>
    </source>
</evidence>
<dbReference type="Pfam" id="PF09411">
    <property type="entry name" value="PagL"/>
    <property type="match status" value="1"/>
</dbReference>
<dbReference type="Proteomes" id="UP000798808">
    <property type="component" value="Unassembled WGS sequence"/>
</dbReference>
<proteinExistence type="predicted"/>
<dbReference type="EMBL" id="SMLW01000656">
    <property type="protein sequence ID" value="MTI28195.1"/>
    <property type="molecule type" value="Genomic_DNA"/>
</dbReference>
<evidence type="ECO:0008006" key="3">
    <source>
        <dbReference type="Google" id="ProtNLM"/>
    </source>
</evidence>
<dbReference type="Gene3D" id="2.40.160.20">
    <property type="match status" value="1"/>
</dbReference>
<dbReference type="RefSeq" id="WP_155175493.1">
    <property type="nucleotide sequence ID" value="NZ_BAAAFL010000012.1"/>
</dbReference>
<organism evidence="1 2">
    <name type="scientific">Fulvivirga kasyanovii</name>
    <dbReference type="NCBI Taxonomy" id="396812"/>
    <lineage>
        <taxon>Bacteria</taxon>
        <taxon>Pseudomonadati</taxon>
        <taxon>Bacteroidota</taxon>
        <taxon>Cytophagia</taxon>
        <taxon>Cytophagales</taxon>
        <taxon>Fulvivirgaceae</taxon>
        <taxon>Fulvivirga</taxon>
    </lineage>
</organism>
<reference evidence="1 2" key="1">
    <citation type="submission" date="2019-02" db="EMBL/GenBank/DDBJ databases">
        <authorList>
            <person name="Goldberg S.R."/>
            <person name="Haltli B.A."/>
            <person name="Correa H."/>
            <person name="Russell K.G."/>
        </authorList>
    </citation>
    <scope>NUCLEOTIDE SEQUENCE [LARGE SCALE GENOMIC DNA]</scope>
    <source>
        <strain evidence="1 2">JCM 16186</strain>
    </source>
</reference>
<name>A0ABW9RWP4_9BACT</name>
<gene>
    <name evidence="1" type="ORF">E1163_24780</name>
</gene>
<sequence>MRYFFTFFVVTLFFGQNLFSQQKPSWSFGANPYYGGVLRYKEDMPKLQMSNLYGIELYAAKITNGSHRWERLFNYPHVGFAASYFNYGVPRELGSVYTLTSYLDVTTNNNRKNQWRLNIGTGFVYSTRTFEETENPDNKAISSKISYVLRGTIHHEIKLTDQYYFNINLAFRHYSNGKLNMPNNGMNFPIAGIGLRYVPNPQKIKFEKDTTKTIDKKWHVNLFGGTAWREVLTEDTKHKAYSISLYASRQLTRYNTILLGVDGFDYAGESVKKAWAVHNVKNGITESTLDDDGRQVALTIGSELILGKMMVILQGGFYIYKPQDYYESTWYQRYGFKYMVTPNFFPQVTLKAHSRTADMVEFGLGLSI</sequence>
<dbReference type="InterPro" id="IPR018550">
    <property type="entry name" value="Lipid-A_deacylase-rel"/>
</dbReference>
<accession>A0ABW9RWP4</accession>
<keyword evidence="2" id="KW-1185">Reference proteome</keyword>
<comment type="caution">
    <text evidence="1">The sequence shown here is derived from an EMBL/GenBank/DDBJ whole genome shotgun (WGS) entry which is preliminary data.</text>
</comment>
<protein>
    <recommendedName>
        <fullName evidence="3">Acyloxyacyl hydrolase</fullName>
    </recommendedName>
</protein>